<evidence type="ECO:0000313" key="2">
    <source>
        <dbReference type="Proteomes" id="UP000693672"/>
    </source>
</evidence>
<keyword evidence="2" id="KW-1185">Reference proteome</keyword>
<sequence length="70" mass="7858">MVTVHLNRHNGRVIDRLGKASSDTQKAPVSDYGTFYVHIVASGGMWGILSSREHREIRAFQSLLQPSYKS</sequence>
<gene>
    <name evidence="1" type="ORF">PAESOLCIP111_05550</name>
</gene>
<protein>
    <submittedName>
        <fullName evidence="1">Uncharacterized protein</fullName>
    </submittedName>
</protein>
<accession>A0A916K9G9</accession>
<proteinExistence type="predicted"/>
<dbReference type="AlphaFoldDB" id="A0A916K9G9"/>
<comment type="caution">
    <text evidence="1">The sequence shown here is derived from an EMBL/GenBank/DDBJ whole genome shotgun (WGS) entry which is preliminary data.</text>
</comment>
<evidence type="ECO:0000313" key="1">
    <source>
        <dbReference type="EMBL" id="CAG7648199.1"/>
    </source>
</evidence>
<reference evidence="1" key="1">
    <citation type="submission" date="2021-06" db="EMBL/GenBank/DDBJ databases">
        <authorList>
            <person name="Criscuolo A."/>
        </authorList>
    </citation>
    <scope>NUCLEOTIDE SEQUENCE</scope>
    <source>
        <strain evidence="1">CIP111600</strain>
    </source>
</reference>
<name>A0A916K9G9_9BACL</name>
<organism evidence="1 2">
    <name type="scientific">Paenibacillus solanacearum</name>
    <dbReference type="NCBI Taxonomy" id="2048548"/>
    <lineage>
        <taxon>Bacteria</taxon>
        <taxon>Bacillati</taxon>
        <taxon>Bacillota</taxon>
        <taxon>Bacilli</taxon>
        <taxon>Bacillales</taxon>
        <taxon>Paenibacillaceae</taxon>
        <taxon>Paenibacillus</taxon>
    </lineage>
</organism>
<dbReference type="Proteomes" id="UP000693672">
    <property type="component" value="Unassembled WGS sequence"/>
</dbReference>
<dbReference type="EMBL" id="CAJVAS010000041">
    <property type="protein sequence ID" value="CAG7648199.1"/>
    <property type="molecule type" value="Genomic_DNA"/>
</dbReference>